<proteinExistence type="predicted"/>
<organism evidence="1">
    <name type="scientific">Dyadobacter sp. 676</name>
    <dbReference type="NCBI Taxonomy" id="3088362"/>
    <lineage>
        <taxon>Bacteria</taxon>
        <taxon>Pseudomonadati</taxon>
        <taxon>Bacteroidota</taxon>
        <taxon>Cytophagia</taxon>
        <taxon>Cytophagales</taxon>
        <taxon>Spirosomataceae</taxon>
        <taxon>Dyadobacter</taxon>
    </lineage>
</organism>
<gene>
    <name evidence="1" type="ORF">ABV298_08935</name>
</gene>
<evidence type="ECO:0000313" key="1">
    <source>
        <dbReference type="EMBL" id="XCH26503.1"/>
    </source>
</evidence>
<protein>
    <submittedName>
        <fullName evidence="1">Uncharacterized protein</fullName>
    </submittedName>
</protein>
<dbReference type="Pfam" id="PF22028">
    <property type="entry name" value="DUF6934"/>
    <property type="match status" value="1"/>
</dbReference>
<dbReference type="RefSeq" id="WP_353721795.1">
    <property type="nucleotide sequence ID" value="NZ_CP159289.1"/>
</dbReference>
<dbReference type="EMBL" id="CP159289">
    <property type="protein sequence ID" value="XCH26503.1"/>
    <property type="molecule type" value="Genomic_DNA"/>
</dbReference>
<reference evidence="1" key="1">
    <citation type="submission" date="2024-06" db="EMBL/GenBank/DDBJ databases">
        <title>Sequencing and assembly of the genome of Dyadobacter sp. strain 676, a symbiont of Cyamopsis tetragonoloba.</title>
        <authorList>
            <person name="Guro P."/>
            <person name="Sazanova A."/>
            <person name="Kuznetsova I."/>
            <person name="Belimov A."/>
            <person name="Safronova V."/>
        </authorList>
    </citation>
    <scope>NUCLEOTIDE SEQUENCE</scope>
    <source>
        <strain evidence="1">676</strain>
    </source>
</reference>
<sequence>MDQPVYNVKVLEEGCRFDFLSIGYTITHKAILYKETEVPFLYLLTLVEVQSDGKLSTTINNSNADVKPTMATVFKTIETFTTVNPRAIVGFAGNTDAKTRLYRIAISRDLDKFLEKYLIWGVRSDNGKHEPFEPNQPYQFFFVTNRFLI</sequence>
<dbReference type="InterPro" id="IPR053865">
    <property type="entry name" value="DUF6934"/>
</dbReference>
<accession>A0AAU8FPI9</accession>
<dbReference type="AlphaFoldDB" id="A0AAU8FPI9"/>
<name>A0AAU8FPI9_9BACT</name>